<evidence type="ECO:0008006" key="5">
    <source>
        <dbReference type="Google" id="ProtNLM"/>
    </source>
</evidence>
<feature type="domain" description="Anaphase-promoting complex subunit 5" evidence="1">
    <location>
        <begin position="1030"/>
        <end position="1064"/>
    </location>
</feature>
<feature type="domain" description="Novel STAND NTPase 5" evidence="2">
    <location>
        <begin position="247"/>
        <end position="361"/>
    </location>
</feature>
<evidence type="ECO:0000313" key="4">
    <source>
        <dbReference type="Proteomes" id="UP000642673"/>
    </source>
</evidence>
<accession>A0ABQ3F5A9</accession>
<dbReference type="InterPro" id="IPR057574">
    <property type="entry name" value="nSTAND_NTPase5_dom"/>
</dbReference>
<dbReference type="Pfam" id="PF13374">
    <property type="entry name" value="TPR_10"/>
    <property type="match status" value="3"/>
</dbReference>
<proteinExistence type="predicted"/>
<evidence type="ECO:0000259" key="1">
    <source>
        <dbReference type="Pfam" id="PF12862"/>
    </source>
</evidence>
<dbReference type="InterPro" id="IPR009003">
    <property type="entry name" value="Peptidase_S1_PA"/>
</dbReference>
<dbReference type="InterPro" id="IPR026000">
    <property type="entry name" value="Apc5_dom"/>
</dbReference>
<dbReference type="InterPro" id="IPR019734">
    <property type="entry name" value="TPR_rpt"/>
</dbReference>
<dbReference type="RefSeq" id="WP_190187800.1">
    <property type="nucleotide sequence ID" value="NZ_BMVP01000027.1"/>
</dbReference>
<dbReference type="InterPro" id="IPR027417">
    <property type="entry name" value="P-loop_NTPase"/>
</dbReference>
<keyword evidence="4" id="KW-1185">Reference proteome</keyword>
<dbReference type="PANTHER" id="PTHR19959:SF119">
    <property type="entry name" value="FUNGAL LIPASE-LIKE DOMAIN-CONTAINING PROTEIN"/>
    <property type="match status" value="1"/>
</dbReference>
<dbReference type="Pfam" id="PF25199">
    <property type="entry name" value="nSTAND_NTPase5"/>
    <property type="match status" value="1"/>
</dbReference>
<name>A0ABQ3F5A9_9ACTN</name>
<dbReference type="Pfam" id="PF12862">
    <property type="entry name" value="ANAPC5"/>
    <property type="match status" value="2"/>
</dbReference>
<organism evidence="3 4">
    <name type="scientific">Streptomyces cirratus</name>
    <dbReference type="NCBI Taxonomy" id="68187"/>
    <lineage>
        <taxon>Bacteria</taxon>
        <taxon>Bacillati</taxon>
        <taxon>Actinomycetota</taxon>
        <taxon>Actinomycetes</taxon>
        <taxon>Kitasatosporales</taxon>
        <taxon>Streptomycetaceae</taxon>
        <taxon>Streptomyces</taxon>
    </lineage>
</organism>
<protein>
    <recommendedName>
        <fullName evidence="5">Tetratricopeptide repeat protein</fullName>
    </recommendedName>
</protein>
<gene>
    <name evidence="3" type="ORF">GCM10010347_64790</name>
</gene>
<dbReference type="SUPFAM" id="SSF50494">
    <property type="entry name" value="Trypsin-like serine proteases"/>
    <property type="match status" value="1"/>
</dbReference>
<dbReference type="InterPro" id="IPR011990">
    <property type="entry name" value="TPR-like_helical_dom_sf"/>
</dbReference>
<sequence length="1178" mass="124950">MAIGGPGGPGSGYVVGPRLVLTSAHVVTRRGALVQVFRPGAETVAGGVVVWCGTPGGRDDAALVHLDDELWRPPSGTGVRWGRLVTERPGQACETWGVPDVVQRPGAAVEAAQLVGAVNPGSGFVGNRYVMNLVQHPPAWPVDGTSPWGGLSGAAMFCGRLLTGVVAADPGHFAHAALTVVPAYVLYHDADFRAALAEYGAGSMTLEAVEFQELANVDPVTVSSGPVSAAALLQPGRQIVGFHGREELLGRLIAWCRQEGFGSRLLHGSAGQGKTRLAQELAAALTGDGWAVLWPRADALPTELRAVRAAAKPLLVVLDYAETRAAQLAALLEAAAEHGGATPFKVLLLARTAGDWWTSAQAVNRAAEELLDGTQVVVLPPLQSDVAARAEAYRRAADAFAAALSAVRGWQGHDWPALAAGLVPGALDRADMDNALTLHMTVLADLLDAADPGPDQPASGLADGVEDRLLLHERRYWERSAATHGLSPALSTHTLDDALAAALLIGAATHDDADEVLHKVAGLADQPRDRRDAVLAWIAALYPPTESGPWGTLQPDRLAERLIGRRLEADPTLAHRLVPGIAATQATRLLAQYSRAAAHPVFEGRLDTSLAELCVEHRAVLAPTVLDTATRVEHPGPLIAALHRITDDPGTPLDVLRQLSDQVPGSRRLAVWACDLARQLADRYRNLPRRSSAQAAELVWTLNILSLRLSDLDRREEAVAPAEEAVALARTLADTASDADVAPLIASLNGLAGRLGNLGRWEEALAAAQEAVTLARGLADTDTDIHLPDLVGSLNTLSDRLADLGRREEALAAAEEAVRLRRRAKGGTPSDIRQFARTLTVYSDRLWALGRQNEAMEATMETGRLYLSRRAADTDIPTDAGTGTDDRVLHHPGYIAALNDFATKAAAMGRVDIALSVTEQVVRISRDMAKALPDAYLPQLAESLGRLAWPLEDLGRPDEALAASEEAVSIVRGLVAVHPEAHLLELYGCLSTVAAQYAALGRREEALANSAEGVRVLRGLAAAYPDVHQRHLATGLLTLATRLVALGREEQALAATEEAVRIRRALVSSAAPGDHLSDLASGLVSLGLRLGKAGRPEAAHAATEEAVALYRALAETDPDTHLPKLATGMYALSRSLEALRRWDEALAAVKEAFRLRPELASYDLAASRQKTAGRRAFE</sequence>
<dbReference type="PANTHER" id="PTHR19959">
    <property type="entry name" value="KINESIN LIGHT CHAIN"/>
    <property type="match status" value="1"/>
</dbReference>
<evidence type="ECO:0000259" key="2">
    <source>
        <dbReference type="Pfam" id="PF25199"/>
    </source>
</evidence>
<dbReference type="Gene3D" id="1.25.40.10">
    <property type="entry name" value="Tetratricopeptide repeat domain"/>
    <property type="match status" value="4"/>
</dbReference>
<evidence type="ECO:0000313" key="3">
    <source>
        <dbReference type="EMBL" id="GHB84910.1"/>
    </source>
</evidence>
<dbReference type="EMBL" id="BMVP01000027">
    <property type="protein sequence ID" value="GHB84910.1"/>
    <property type="molecule type" value="Genomic_DNA"/>
</dbReference>
<feature type="domain" description="Anaphase-promoting complex subunit 5" evidence="1">
    <location>
        <begin position="951"/>
        <end position="972"/>
    </location>
</feature>
<dbReference type="SUPFAM" id="SSF48452">
    <property type="entry name" value="TPR-like"/>
    <property type="match status" value="3"/>
</dbReference>
<dbReference type="Proteomes" id="UP000642673">
    <property type="component" value="Unassembled WGS sequence"/>
</dbReference>
<comment type="caution">
    <text evidence="3">The sequence shown here is derived from an EMBL/GenBank/DDBJ whole genome shotgun (WGS) entry which is preliminary data.</text>
</comment>
<reference evidence="4" key="1">
    <citation type="journal article" date="2019" name="Int. J. Syst. Evol. Microbiol.">
        <title>The Global Catalogue of Microorganisms (GCM) 10K type strain sequencing project: providing services to taxonomists for standard genome sequencing and annotation.</title>
        <authorList>
            <consortium name="The Broad Institute Genomics Platform"/>
            <consortium name="The Broad Institute Genome Sequencing Center for Infectious Disease"/>
            <person name="Wu L."/>
            <person name="Ma J."/>
        </authorList>
    </citation>
    <scope>NUCLEOTIDE SEQUENCE [LARGE SCALE GENOMIC DNA]</scope>
    <source>
        <strain evidence="4">JCM 4738</strain>
    </source>
</reference>
<dbReference type="SMART" id="SM00028">
    <property type="entry name" value="TPR"/>
    <property type="match status" value="5"/>
</dbReference>
<dbReference type="SUPFAM" id="SSF52540">
    <property type="entry name" value="P-loop containing nucleoside triphosphate hydrolases"/>
    <property type="match status" value="1"/>
</dbReference>